<reference evidence="6" key="1">
    <citation type="journal article" date="2014" name="Int. J. Syst. Evol. Microbiol.">
        <title>Complete genome sequence of Corynebacterium casei LMG S-19264T (=DSM 44701T), isolated from a smear-ripened cheese.</title>
        <authorList>
            <consortium name="US DOE Joint Genome Institute (JGI-PGF)"/>
            <person name="Walter F."/>
            <person name="Albersmeier A."/>
            <person name="Kalinowski J."/>
            <person name="Ruckert C."/>
        </authorList>
    </citation>
    <scope>NUCLEOTIDE SEQUENCE</scope>
    <source>
        <strain evidence="6">CGMCC 4.7299</strain>
    </source>
</reference>
<keyword evidence="7" id="KW-1185">Reference proteome</keyword>
<evidence type="ECO:0000313" key="6">
    <source>
        <dbReference type="EMBL" id="GGK85034.1"/>
    </source>
</evidence>
<dbReference type="FunFam" id="3.40.50.720:FF:000209">
    <property type="entry name" value="Polyketide synthase Pks12"/>
    <property type="match status" value="1"/>
</dbReference>
<dbReference type="InterPro" id="IPR013149">
    <property type="entry name" value="ADH-like_C"/>
</dbReference>
<dbReference type="Proteomes" id="UP000656042">
    <property type="component" value="Unassembled WGS sequence"/>
</dbReference>
<keyword evidence="2" id="KW-0597">Phosphoprotein</keyword>
<dbReference type="Gene3D" id="3.40.50.720">
    <property type="entry name" value="NAD(P)-binding Rossmann-like Domain"/>
    <property type="match status" value="1"/>
</dbReference>
<feature type="domain" description="Enoyl reductase (ER)" evidence="5">
    <location>
        <begin position="13"/>
        <end position="324"/>
    </location>
</feature>
<sequence>MNPGTALQVGTPGELRTLGLVPQVRRDPGAGEVEVRVAAAGLNFADVLVAFGLYPVESGAPPALGMDCAGVVERVGEAVDGLRPGDRVAVVGDGCLAGHVTVAAELTMRIPDAMGFTEAATLPVAFLTAWYSLVRCAHLSPGESVLIHSATGGVGGAAVQVARLRGARVFATAGTEEKRRHLHEQGVAAVWNSRALDFGDGVRTATDGHGVDVVLNSLPGQAWRAGLEALAIQGRFLELGKRDIYADAALGLFPFRRNISLHSIDMMLLVRVCRSMIRDLNDELAVLLADGKLVPLPFVTIPVNQAQAAFRSMASGRLMGKVVLTPE</sequence>
<dbReference type="RefSeq" id="WP_189078768.1">
    <property type="nucleotide sequence ID" value="NZ_BMMX01000005.1"/>
</dbReference>
<dbReference type="SUPFAM" id="SSF51735">
    <property type="entry name" value="NAD(P)-binding Rossmann-fold domains"/>
    <property type="match status" value="1"/>
</dbReference>
<dbReference type="Pfam" id="PF08240">
    <property type="entry name" value="ADH_N"/>
    <property type="match status" value="1"/>
</dbReference>
<dbReference type="InterPro" id="IPR036291">
    <property type="entry name" value="NAD(P)-bd_dom_sf"/>
</dbReference>
<dbReference type="SUPFAM" id="SSF50129">
    <property type="entry name" value="GroES-like"/>
    <property type="match status" value="1"/>
</dbReference>
<keyword evidence="1" id="KW-0596">Phosphopantetheine</keyword>
<comment type="caution">
    <text evidence="6">The sequence shown here is derived from an EMBL/GenBank/DDBJ whole genome shotgun (WGS) entry which is preliminary data.</text>
</comment>
<protein>
    <recommendedName>
        <fullName evidence="5">Enoyl reductase (ER) domain-containing protein</fullName>
    </recommendedName>
</protein>
<dbReference type="PANTHER" id="PTHR44154:SF1">
    <property type="entry name" value="QUINONE OXIDOREDUCTASE"/>
    <property type="match status" value="1"/>
</dbReference>
<dbReference type="InterPro" id="IPR011032">
    <property type="entry name" value="GroES-like_sf"/>
</dbReference>
<dbReference type="InterPro" id="IPR013154">
    <property type="entry name" value="ADH-like_N"/>
</dbReference>
<accession>A0A8J3BYL5</accession>
<dbReference type="PANTHER" id="PTHR44154">
    <property type="entry name" value="QUINONE OXIDOREDUCTASE"/>
    <property type="match status" value="1"/>
</dbReference>
<evidence type="ECO:0000256" key="4">
    <source>
        <dbReference type="ARBA" id="ARBA00022857"/>
    </source>
</evidence>
<evidence type="ECO:0000259" key="5">
    <source>
        <dbReference type="SMART" id="SM00829"/>
    </source>
</evidence>
<keyword evidence="4" id="KW-0521">NADP</keyword>
<dbReference type="SMART" id="SM00829">
    <property type="entry name" value="PKS_ER"/>
    <property type="match status" value="1"/>
</dbReference>
<evidence type="ECO:0000256" key="2">
    <source>
        <dbReference type="ARBA" id="ARBA00022553"/>
    </source>
</evidence>
<dbReference type="Pfam" id="PF00107">
    <property type="entry name" value="ADH_zinc_N"/>
    <property type="match status" value="1"/>
</dbReference>
<dbReference type="InterPro" id="IPR020843">
    <property type="entry name" value="ER"/>
</dbReference>
<reference evidence="6" key="2">
    <citation type="submission" date="2020-09" db="EMBL/GenBank/DDBJ databases">
        <authorList>
            <person name="Sun Q."/>
            <person name="Zhou Y."/>
        </authorList>
    </citation>
    <scope>NUCLEOTIDE SEQUENCE</scope>
    <source>
        <strain evidence="6">CGMCC 4.7299</strain>
    </source>
</reference>
<evidence type="ECO:0000256" key="1">
    <source>
        <dbReference type="ARBA" id="ARBA00022450"/>
    </source>
</evidence>
<dbReference type="InterPro" id="IPR051603">
    <property type="entry name" value="Zinc-ADH_QOR/CCCR"/>
</dbReference>
<proteinExistence type="predicted"/>
<keyword evidence="3" id="KW-0808">Transferase</keyword>
<evidence type="ECO:0000256" key="3">
    <source>
        <dbReference type="ARBA" id="ARBA00022679"/>
    </source>
</evidence>
<dbReference type="GO" id="GO:0016740">
    <property type="term" value="F:transferase activity"/>
    <property type="evidence" value="ECO:0007669"/>
    <property type="project" value="UniProtKB-KW"/>
</dbReference>
<name>A0A8J3BYL5_9ACTN</name>
<dbReference type="CDD" id="cd05195">
    <property type="entry name" value="enoyl_red"/>
    <property type="match status" value="1"/>
</dbReference>
<evidence type="ECO:0000313" key="7">
    <source>
        <dbReference type="Proteomes" id="UP000656042"/>
    </source>
</evidence>
<organism evidence="6 7">
    <name type="scientific">Mangrovihabitans endophyticus</name>
    <dbReference type="NCBI Taxonomy" id="1751298"/>
    <lineage>
        <taxon>Bacteria</taxon>
        <taxon>Bacillati</taxon>
        <taxon>Actinomycetota</taxon>
        <taxon>Actinomycetes</taxon>
        <taxon>Micromonosporales</taxon>
        <taxon>Micromonosporaceae</taxon>
        <taxon>Mangrovihabitans</taxon>
    </lineage>
</organism>
<dbReference type="Gene3D" id="3.90.180.10">
    <property type="entry name" value="Medium-chain alcohol dehydrogenases, catalytic domain"/>
    <property type="match status" value="1"/>
</dbReference>
<gene>
    <name evidence="6" type="ORF">GCM10012284_19180</name>
</gene>
<dbReference type="EMBL" id="BMMX01000005">
    <property type="protein sequence ID" value="GGK85034.1"/>
    <property type="molecule type" value="Genomic_DNA"/>
</dbReference>
<dbReference type="GO" id="GO:0016491">
    <property type="term" value="F:oxidoreductase activity"/>
    <property type="evidence" value="ECO:0007669"/>
    <property type="project" value="InterPro"/>
</dbReference>
<dbReference type="AlphaFoldDB" id="A0A8J3BYL5"/>